<proteinExistence type="predicted"/>
<keyword evidence="3" id="KW-1185">Reference proteome</keyword>
<evidence type="ECO:0000313" key="3">
    <source>
        <dbReference type="Proteomes" id="UP000298433"/>
    </source>
</evidence>
<accession>A0A4R8XVW0</accession>
<dbReference type="OrthoDB" id="9790659at2"/>
<dbReference type="InterPro" id="IPR005240">
    <property type="entry name" value="DUF389"/>
</dbReference>
<reference evidence="2 3" key="1">
    <citation type="submission" date="2019-03" db="EMBL/GenBank/DDBJ databases">
        <title>Genomics of glacier-inhabiting Cryobacterium strains.</title>
        <authorList>
            <person name="Liu Q."/>
            <person name="Xin Y.-H."/>
        </authorList>
    </citation>
    <scope>NUCLEOTIDE SEQUENCE [LARGE SCALE GENOMIC DNA]</scope>
    <source>
        <strain evidence="2 3">TMT2-48-2</strain>
    </source>
</reference>
<organism evidence="2 3">
    <name type="scientific">Cryobacterium cheniae</name>
    <dbReference type="NCBI Taxonomy" id="1259262"/>
    <lineage>
        <taxon>Bacteria</taxon>
        <taxon>Bacillati</taxon>
        <taxon>Actinomycetota</taxon>
        <taxon>Actinomycetes</taxon>
        <taxon>Micrococcales</taxon>
        <taxon>Microbacteriaceae</taxon>
        <taxon>Cryobacterium</taxon>
    </lineage>
</organism>
<dbReference type="AlphaFoldDB" id="A0A4R8XVW0"/>
<keyword evidence="1" id="KW-0812">Transmembrane</keyword>
<gene>
    <name evidence="2" type="ORF">E3T23_06245</name>
</gene>
<feature type="transmembrane region" description="Helical" evidence="1">
    <location>
        <begin position="223"/>
        <end position="242"/>
    </location>
</feature>
<feature type="transmembrane region" description="Helical" evidence="1">
    <location>
        <begin position="82"/>
        <end position="101"/>
    </location>
</feature>
<evidence type="ECO:0000256" key="1">
    <source>
        <dbReference type="SAM" id="Phobius"/>
    </source>
</evidence>
<feature type="transmembrane region" description="Helical" evidence="1">
    <location>
        <begin position="179"/>
        <end position="202"/>
    </location>
</feature>
<comment type="caution">
    <text evidence="2">The sequence shown here is derived from an EMBL/GenBank/DDBJ whole genome shotgun (WGS) entry which is preliminary data.</text>
</comment>
<feature type="transmembrane region" description="Helical" evidence="1">
    <location>
        <begin position="121"/>
        <end position="139"/>
    </location>
</feature>
<feature type="transmembrane region" description="Helical" evidence="1">
    <location>
        <begin position="25"/>
        <end position="42"/>
    </location>
</feature>
<dbReference type="EMBL" id="SOGN01000034">
    <property type="protein sequence ID" value="TFC81607.1"/>
    <property type="molecule type" value="Genomic_DNA"/>
</dbReference>
<feature type="transmembrane region" description="Helical" evidence="1">
    <location>
        <begin position="48"/>
        <end position="70"/>
    </location>
</feature>
<keyword evidence="1" id="KW-0472">Membrane</keyword>
<protein>
    <submittedName>
        <fullName evidence="2">DUF389 domain-containing protein</fullName>
    </submittedName>
</protein>
<keyword evidence="1" id="KW-1133">Transmembrane helix</keyword>
<name>A0A4R8XVW0_9MICO</name>
<dbReference type="PANTHER" id="PTHR20992:SF9">
    <property type="entry name" value="AT15442P-RELATED"/>
    <property type="match status" value="1"/>
</dbReference>
<feature type="transmembrane region" description="Helical" evidence="1">
    <location>
        <begin position="146"/>
        <end position="167"/>
    </location>
</feature>
<sequence length="322" mass="33633">MNDVAYMRETVFFDGERFRERVSRFWILLVLASVIAAAGVASDSTATVIGAMIVAPLMIPIQGTMLATVLGDPKNLSRSIGLMLAGAAAAVGIALLIGLLLPVDVVAQNNSQVAARVHPRLIDLLAALGTGVVGSIALVRRDIADALPGVAIAISLVPPLSVVGFTLEAGAFLQSLGALLLFLTNVAAILGTGIVVMALYGVNRLGETLPTPQARRAHRRNGFLAAAAMAVIILVPLTWSSVNVTRSSTFEASVQAVSERWATDAGWRLTGIRTGADNTVVVSVEGALPLPDTTLLEKKLRAAALDPGPVRIVLTPTYTVDY</sequence>
<evidence type="ECO:0000313" key="2">
    <source>
        <dbReference type="EMBL" id="TFC81607.1"/>
    </source>
</evidence>
<dbReference type="Pfam" id="PF04087">
    <property type="entry name" value="DUF389"/>
    <property type="match status" value="1"/>
</dbReference>
<dbReference type="Proteomes" id="UP000298433">
    <property type="component" value="Unassembled WGS sequence"/>
</dbReference>
<dbReference type="PANTHER" id="PTHR20992">
    <property type="entry name" value="AT15442P-RELATED"/>
    <property type="match status" value="1"/>
</dbReference>